<organism evidence="1">
    <name type="scientific">Myoviridae sp. ctJ2i1</name>
    <dbReference type="NCBI Taxonomy" id="2825079"/>
    <lineage>
        <taxon>Viruses</taxon>
        <taxon>Duplodnaviria</taxon>
        <taxon>Heunggongvirae</taxon>
        <taxon>Uroviricota</taxon>
        <taxon>Caudoviricetes</taxon>
    </lineage>
</organism>
<protein>
    <submittedName>
        <fullName evidence="1">Uncharacterized protein</fullName>
    </submittedName>
</protein>
<sequence>MINWFNWLYSIQHYSPMVRQKSIVKDYSAIYSLLKIEDTPLLITFFRDSNSVNLQVMFFTYNVHRKIRDYSITLSAFPKSDKLYLVYAIDNHLLHNIFNKVMCEHLIYYMYLETDKARQSINEVLEDYKNE</sequence>
<accession>A0A8S5V275</accession>
<name>A0A8S5V275_9CAUD</name>
<dbReference type="EMBL" id="BK016182">
    <property type="protein sequence ID" value="DAG00796.1"/>
    <property type="molecule type" value="Genomic_DNA"/>
</dbReference>
<reference evidence="1" key="1">
    <citation type="journal article" date="2021" name="Proc. Natl. Acad. Sci. U.S.A.">
        <title>A Catalog of Tens of Thousands of Viruses from Human Metagenomes Reveals Hidden Associations with Chronic Diseases.</title>
        <authorList>
            <person name="Tisza M.J."/>
            <person name="Buck C.B."/>
        </authorList>
    </citation>
    <scope>NUCLEOTIDE SEQUENCE</scope>
    <source>
        <strain evidence="1">CtJ2i1</strain>
    </source>
</reference>
<evidence type="ECO:0000313" key="1">
    <source>
        <dbReference type="EMBL" id="DAG00796.1"/>
    </source>
</evidence>
<proteinExistence type="predicted"/>